<evidence type="ECO:0000256" key="3">
    <source>
        <dbReference type="SAM" id="MobiDB-lite"/>
    </source>
</evidence>
<keyword evidence="1" id="KW-0547">Nucleotide-binding</keyword>
<keyword evidence="6" id="KW-1185">Reference proteome</keyword>
<dbReference type="InterPro" id="IPR051309">
    <property type="entry name" value="ABCF_ATPase"/>
</dbReference>
<proteinExistence type="predicted"/>
<dbReference type="InterPro" id="IPR017871">
    <property type="entry name" value="ABC_transporter-like_CS"/>
</dbReference>
<dbReference type="EMBL" id="QDKL01000004">
    <property type="protein sequence ID" value="RZF20404.1"/>
    <property type="molecule type" value="Genomic_DNA"/>
</dbReference>
<feature type="region of interest" description="Disordered" evidence="3">
    <location>
        <begin position="548"/>
        <end position="570"/>
    </location>
</feature>
<feature type="domain" description="ABC transporter" evidence="4">
    <location>
        <begin position="5"/>
        <end position="262"/>
    </location>
</feature>
<feature type="compositionally biased region" description="Basic and acidic residues" evidence="3">
    <location>
        <begin position="548"/>
        <end position="564"/>
    </location>
</feature>
<accession>A0ABY0ICZ6</accession>
<protein>
    <submittedName>
        <fullName evidence="5">ABC transporter ATP-binding protein</fullName>
    </submittedName>
</protein>
<evidence type="ECO:0000313" key="5">
    <source>
        <dbReference type="EMBL" id="RZF20404.1"/>
    </source>
</evidence>
<comment type="caution">
    <text evidence="5">The sequence shown here is derived from an EMBL/GenBank/DDBJ whole genome shotgun (WGS) entry which is preliminary data.</text>
</comment>
<dbReference type="PANTHER" id="PTHR42855">
    <property type="entry name" value="ABC TRANSPORTER ATP-BINDING SUBUNIT"/>
    <property type="match status" value="1"/>
</dbReference>
<name>A0ABY0ICZ6_9BACT</name>
<dbReference type="PANTHER" id="PTHR42855:SF2">
    <property type="entry name" value="DRUG RESISTANCE ABC TRANSPORTER,ATP-BINDING PROTEIN"/>
    <property type="match status" value="1"/>
</dbReference>
<feature type="domain" description="ABC transporter" evidence="4">
    <location>
        <begin position="330"/>
        <end position="549"/>
    </location>
</feature>
<dbReference type="CDD" id="cd03221">
    <property type="entry name" value="ABCF_EF-3"/>
    <property type="match status" value="2"/>
</dbReference>
<evidence type="ECO:0000256" key="2">
    <source>
        <dbReference type="ARBA" id="ARBA00022840"/>
    </source>
</evidence>
<dbReference type="PROSITE" id="PS00211">
    <property type="entry name" value="ABC_TRANSPORTER_1"/>
    <property type="match status" value="2"/>
</dbReference>
<evidence type="ECO:0000256" key="1">
    <source>
        <dbReference type="ARBA" id="ARBA00022741"/>
    </source>
</evidence>
<organism evidence="5 6">
    <name type="scientific">Halobacteriovorax vibrionivorans</name>
    <dbReference type="NCBI Taxonomy" id="2152716"/>
    <lineage>
        <taxon>Bacteria</taxon>
        <taxon>Pseudomonadati</taxon>
        <taxon>Bdellovibrionota</taxon>
        <taxon>Bacteriovoracia</taxon>
        <taxon>Bacteriovoracales</taxon>
        <taxon>Halobacteriovoraceae</taxon>
        <taxon>Halobacteriovorax</taxon>
    </lineage>
</organism>
<dbReference type="InterPro" id="IPR003439">
    <property type="entry name" value="ABC_transporter-like_ATP-bd"/>
</dbReference>
<evidence type="ECO:0000259" key="4">
    <source>
        <dbReference type="PROSITE" id="PS50893"/>
    </source>
</evidence>
<sequence length="639" mass="73409">MSILCNLKNINLAFGQKVIFNNAQFYIEHGDKIGLIGLNGMGKSSLLKIINEEIAPDTSTPPFTFEKATASQGPTMEFSVFKVDQNFTLPNEDITIEDYFYFQYRDFEVLNNKLASLDLSTEKGLAEQNKIMEELEHKKYWDLKNNYESYIKAFGLTDLSMKVKGLSGGEQKKVQLSLGLTARENLILWDEPTNHLDFETIEQFEDEIMKSNKTHVIISHDRYLLSKVTTKIFNIHSGVVSPFKGTYAEYLEYTKTQEELRLNSLTKLKNSLRRETAWMRQGVKARRTRSKKRVEDFNDLSKQVQKLKDQARSKLDLAMNDSNRKTKQLVQFKDVDFGYDNKEVLFKGVNLSIFKGDKVGVLGENGVGKSTLMKLVAEKLNPSAGNIKRADDLKVCLFSQKRDEFDLSKSPYDLLGEGEDFIHFKSGRSIHVATYFQNFLFDRGELHRPLSSFSGGELNRLQLALNLKIEADIWIFDEPTNDLDIESIEILEQKLAEFQGTVIIISHDRSFLENITNRVWLIEDKTVTKFSSGFTFVRPYLEARQMERDLEKQSQETSSNKEEIAAPSIKETPKLNDVQVEKIEEEIMELEGQIEKIDELLSKFDYSNMDEEKNQLIAGLNQKKSDLNAKIEACFEKLS</sequence>
<dbReference type="Proteomes" id="UP000443582">
    <property type="component" value="Unassembled WGS sequence"/>
</dbReference>
<dbReference type="SMART" id="SM00382">
    <property type="entry name" value="AAA"/>
    <property type="match status" value="2"/>
</dbReference>
<evidence type="ECO:0000313" key="6">
    <source>
        <dbReference type="Proteomes" id="UP000443582"/>
    </source>
</evidence>
<dbReference type="Gene3D" id="3.40.50.300">
    <property type="entry name" value="P-loop containing nucleotide triphosphate hydrolases"/>
    <property type="match status" value="2"/>
</dbReference>
<keyword evidence="2 5" id="KW-0067">ATP-binding</keyword>
<dbReference type="InterPro" id="IPR027417">
    <property type="entry name" value="P-loop_NTPase"/>
</dbReference>
<dbReference type="RefSeq" id="WP_115363845.1">
    <property type="nucleotide sequence ID" value="NZ_QDKL01000004.1"/>
</dbReference>
<gene>
    <name evidence="5" type="ORF">DAY19_14675</name>
</gene>
<dbReference type="Pfam" id="PF00005">
    <property type="entry name" value="ABC_tran"/>
    <property type="match status" value="2"/>
</dbReference>
<dbReference type="PROSITE" id="PS50893">
    <property type="entry name" value="ABC_TRANSPORTER_2"/>
    <property type="match status" value="2"/>
</dbReference>
<reference evidence="6" key="1">
    <citation type="journal article" date="2019" name="Int. J. Syst. Evol. Microbiol.">
        <title>Halobacteriovorax valvorus sp. nov., a novel prokaryotic predator isolated from coastal seawater of China.</title>
        <authorList>
            <person name="Chen M.-X."/>
        </authorList>
    </citation>
    <scope>NUCLEOTIDE SEQUENCE [LARGE SCALE GENOMIC DNA]</scope>
    <source>
        <strain evidence="6">BL9</strain>
    </source>
</reference>
<dbReference type="InterPro" id="IPR003593">
    <property type="entry name" value="AAA+_ATPase"/>
</dbReference>
<dbReference type="SUPFAM" id="SSF52540">
    <property type="entry name" value="P-loop containing nucleoside triphosphate hydrolases"/>
    <property type="match status" value="2"/>
</dbReference>
<dbReference type="GO" id="GO:0005524">
    <property type="term" value="F:ATP binding"/>
    <property type="evidence" value="ECO:0007669"/>
    <property type="project" value="UniProtKB-KW"/>
</dbReference>